<protein>
    <submittedName>
        <fullName evidence="1">Uncharacterized protein</fullName>
    </submittedName>
</protein>
<accession>A0ACB1A1I4</accession>
<organism evidence="1 2">
    <name type="scientific">Meloidogyne enterolobii</name>
    <name type="common">Root-knot nematode worm</name>
    <name type="synonym">Meloidogyne mayaguensis</name>
    <dbReference type="NCBI Taxonomy" id="390850"/>
    <lineage>
        <taxon>Eukaryota</taxon>
        <taxon>Metazoa</taxon>
        <taxon>Ecdysozoa</taxon>
        <taxon>Nematoda</taxon>
        <taxon>Chromadorea</taxon>
        <taxon>Rhabditida</taxon>
        <taxon>Tylenchina</taxon>
        <taxon>Tylenchomorpha</taxon>
        <taxon>Tylenchoidea</taxon>
        <taxon>Meloidogynidae</taxon>
        <taxon>Meloidogyninae</taxon>
        <taxon>Meloidogyne</taxon>
    </lineage>
</organism>
<evidence type="ECO:0000313" key="2">
    <source>
        <dbReference type="Proteomes" id="UP001497535"/>
    </source>
</evidence>
<reference evidence="1" key="1">
    <citation type="submission" date="2023-11" db="EMBL/GenBank/DDBJ databases">
        <authorList>
            <person name="Poullet M."/>
        </authorList>
    </citation>
    <scope>NUCLEOTIDE SEQUENCE</scope>
    <source>
        <strain evidence="1">E1834</strain>
    </source>
</reference>
<proteinExistence type="predicted"/>
<dbReference type="Proteomes" id="UP001497535">
    <property type="component" value="Unassembled WGS sequence"/>
</dbReference>
<dbReference type="EMBL" id="CAVMJV010000056">
    <property type="protein sequence ID" value="CAK5085068.1"/>
    <property type="molecule type" value="Genomic_DNA"/>
</dbReference>
<keyword evidence="2" id="KW-1185">Reference proteome</keyword>
<comment type="caution">
    <text evidence="1">The sequence shown here is derived from an EMBL/GenBank/DDBJ whole genome shotgun (WGS) entry which is preliminary data.</text>
</comment>
<sequence>MSHVSMAGYNTMNRILKLYKFAFAALSSADDYTLTSAGLLSIETTIAVFNEPLYEKVKENKHLHCWLRSYLANRLSKTARDWVQLFGR</sequence>
<name>A0ACB1A1I4_MELEN</name>
<gene>
    <name evidence="1" type="ORF">MENTE1834_LOCUS32499</name>
</gene>
<evidence type="ECO:0000313" key="1">
    <source>
        <dbReference type="EMBL" id="CAK5085068.1"/>
    </source>
</evidence>